<dbReference type="Gene3D" id="3.40.50.980">
    <property type="match status" value="4"/>
</dbReference>
<dbReference type="FunFam" id="1.10.1200.10:FF:000016">
    <property type="entry name" value="Non-ribosomal peptide synthase"/>
    <property type="match status" value="1"/>
</dbReference>
<dbReference type="InterPro" id="IPR025110">
    <property type="entry name" value="AMP-bd_C"/>
</dbReference>
<dbReference type="GO" id="GO:0031177">
    <property type="term" value="F:phosphopantetheine binding"/>
    <property type="evidence" value="ECO:0007669"/>
    <property type="project" value="InterPro"/>
</dbReference>
<organism evidence="7 8">
    <name type="scientific">Acanthopleuribacter pedis</name>
    <dbReference type="NCBI Taxonomy" id="442870"/>
    <lineage>
        <taxon>Bacteria</taxon>
        <taxon>Pseudomonadati</taxon>
        <taxon>Acidobacteriota</taxon>
        <taxon>Holophagae</taxon>
        <taxon>Acanthopleuribacterales</taxon>
        <taxon>Acanthopleuribacteraceae</taxon>
        <taxon>Acanthopleuribacter</taxon>
    </lineage>
</organism>
<dbReference type="CDD" id="cd19543">
    <property type="entry name" value="DCL_NRPS"/>
    <property type="match status" value="1"/>
</dbReference>
<gene>
    <name evidence="6" type="ORF">J3U88_02650</name>
    <name evidence="7" type="ORF">J3U88_09290</name>
</gene>
<sequence>MIDFTQNDDDLALLDLLLADELPDPVMETATLAPRDPAAPTPLSFAQNRLWVLHRLDPDSTVYNVCTALRLRGDLNRDALGAALDEIVRRHEVLRTCFREVDGQVVAEVKPAAPVALPLVDLRDATSDTEAARHAEAMRSLRFDLERGPLLQFRLLHTGTDEWVMLFTLHHLVCDGWSLGLFARELASLYNAFVAGEPSPLPELGLQYGDFSVWQRATLVGERYAEHTAFWRKTLGDSRDLDLPTDRPRPPHPSHRGAVLRATVPETVTRGLESLAQENEATLFMVLAAAYGLVLGRVARQDDLVIGTPVAGRNRPELETLIGFFINTVPLRFQMKGSRRFSNLLARFRDQTLDAFGHQDLPFEQIVTELAPQRDPARHPFFQVAFALHNAPEAEEHLNGLSLEPLRTAVTTAKFDLTLALERADDGLVGSFEYSTDLFDATTVTMLSDAVNTVLAQLAAGVDALDRLTLINPNHGAMQNEIWNATSRPYPRDSNIATLFDAAAAAHPNQTALVCGDTRMSYAELADRANRLAAHLIERGVRPDQPVGLFCGRAPAMVVGMLAVLKAGGAYVPLDPGYPLERLKLLLEETGAEPVLYDQTAPPAQAVAAERLVAINAPHETAADPVTVPVSPNSLAYIVFTSGSTGRPKGVAVDQRAVVRLVRNTDYTDLTPQTVFLHLSASAFDATTLEIWGPLLNGGTVVLMKPAPFSLEEVAATARAHAVTHLFLTTGLFKQLVDQPVGDLPALRALMTGGEAVSAGHMTRFMQRYPFCHLTHVYGPTENTTFSTFEAMAAERRASVIPIGRPIANSTCLVLDDHGNLLPPGAVGELCVGGDGLARGYWRRPDLTAARFVPHPFSTTLGERLYRTGDLVRQQADGRVVFVGRVDDQVKIRGFRVEPGEVQAALRDHAPLQDVLVAARRNPAGHLRLCAWLVWQPGEAQDLDAVRTFLNAHLPEYMHPGYLVVLPQFPLNANGKVDRNALPDPFAQTETGTAYAAPRNQREQWLADALAELLGVARVGRHDAYFEMGGDSIIAIQLVGRMRRHGLRLNVADLFANPSVAALAPLLTAQADQTETGPVQGTVPLTPIQQWFFQHQDRDHHHFNQSVLLRGKPRFDTALLQQALDALWCRHDALRLTFTVRDSAVQQAYADLAPPHLKLVDPAEHADPAAAMAEHGEKASAAFDLGAGPLWNPVLYRLPDGDRLWLAAHHLIVDGVSWRILLEDLTTAYGQAERGQATDLGPKTASFQTWSEALVRRAADSDLHAERTYWETTAAATAAPPPTTKVAGDNRVGDSALAGVSLSPERTADLLGPSHKAFHTEINDLLLTALARALHGRLGEHRTRITLESHGRETLPNGPPVDRTIGWFTTMFPFLLELAEGDLATQIKTVKEHLRAVPHKGGGYGVLRYLATEETAATMTPAEKPWLAFNYLGVFDTPGEDGPLADADEQVGRDMGVGLRRGNDLEVGGLVVNGKLKLTLTYDRGRYEAEAMTALLTALRDELALLVRFCCAREQAEKTPSDFLACDLDLPAYQNLLTQNALNAADIEDIVPLAPMQQGLLFESLVDNRSDAYFLQMSYRIEGPFPLDAFRHAWHQLCDHHAVLRTAFLHRQVTTPRQVVFKKRDPEFHVRDWRGLENQASELNAFYEKDRRRGFDLERDPLLRFTIIRLDEQTHQVVWRFHHIVLDGWCMGRLFDQCGLLMDAAASGTEATLPEVPPYRDYLAWLTRWDKAAACAWWTRHLAGHDQRTGMNALGRPEPDAGYDLGEFTLDLAPLHAVRAMAAAQSATTAVMCQALWAFLLARFNDRDDVCFGAVVSGRPPHLDGADQMIGLFINAVPVRVQVHRDETFADLVGRVQRDALAAEPYHYLPLAELQVLSPLGRDTFDHLLIFENYPPAQQVKDNSDPLTVSDLQVHDHTHYDFNLIFIPGEKLQLRITFNRKRFDEDRLRAVAEHYRVALNAVLAEPQHPLITLDGAPAQTEPIETTVAERNTNVLDLWDARVAKNPQSPVLSHNGTTIGAAELDRAAERMARFLVAEHGIQPEDRVGVLLNRAPHLMTAILAVLKAGAAFVPMEPTNPDQRLHLITAEAGCRLVLSEPGLRERLPETPCMDVTHGLPERDAALPRVDGHALAYVLFTSGSTGKPKGCAMSHANLHHYLTHAAALYFAEGGGCFGLYSSIAFDLTLSSLFLPLLRGERLHLFDAKQPLNDILTETLSGAHGIDSVKLTPSHIALLDHLPIQSSPVKRAIVGGEALLNRHVATLRRLNPRMAIFNEYGPTEATVGCVIKSIGAEDEEITIGNAMPDMSTHVLDRWQRPTLFDMPGELYLGGKGLARGYWGRADLTAERFIPHAGGTRLYKTGDWVRRRDDGELLYLGRRDDQVKVRGYRIELGEIQARLTALANVRQAHVACLQDPQLGPSLVAWVVPAHAGDSLQGLRDQLGKTLPDYMVPAHLIPLAALPLTVNGKVDSAALPGITATERPFEAPVDALEQDITTLWSEVLGVERVGRNDDFFALGGHSLVAMQVLAQIHRRRQVQVPLRAFFEKPTPARLAELVHTTEKSEYIGIEPVAPQEDYVLSHAQKRLWSLQMMGGAGATTAYNMPKAFVFERGLNADALKKALTDMVHRHEALRTGFIVVDGEPRQKIAPPSVFNIREVDLREAEDGEAAARAYCEKDAHQPFDLASPPLLRVALLYLAEGRAVLLLNINHVIGDGWSMNVIYREILSRYQAHDHGVPAPINPPRIQYKDFAVWQSRQTFKKEKAYWLEQLADPPPPLQLPTDFAPTLDAAFRGDTVYHRVEAEVLAGLHRLANRKHTTVSNVVLAVLNLFLYKLTGRDDLSVGMALANRGHADLQNLIGFFVNLLPIRTRFTAGMEFEQLLESVIETVNGAFDHQNYPLDLLVADLNPERDGNRQTLFNVIYGFQSFADLRLDVAMVGKVTDADGAGTTVLREAREIPLRFHTTKFDLTLYVLEEGGQLHFTMEYDTALFKPSTIKRYLTALARIAEAVVREPHTEKH</sequence>
<dbReference type="GO" id="GO:0043041">
    <property type="term" value="P:amino acid activation for nonribosomal peptide biosynthetic process"/>
    <property type="evidence" value="ECO:0007669"/>
    <property type="project" value="TreeGrafter"/>
</dbReference>
<dbReference type="Gene3D" id="2.30.38.10">
    <property type="entry name" value="Luciferase, Domain 3"/>
    <property type="match status" value="2"/>
</dbReference>
<dbReference type="FunFam" id="2.30.38.10:FF:000001">
    <property type="entry name" value="Non-ribosomal peptide synthetase PvdI"/>
    <property type="match status" value="1"/>
</dbReference>
<dbReference type="Proteomes" id="UP000664417">
    <property type="component" value="Unassembled WGS sequence"/>
</dbReference>
<dbReference type="Pfam" id="PF00501">
    <property type="entry name" value="AMP-binding"/>
    <property type="match status" value="2"/>
</dbReference>
<dbReference type="InterPro" id="IPR020806">
    <property type="entry name" value="PKS_PP-bd"/>
</dbReference>
<dbReference type="NCBIfam" id="TIGR01733">
    <property type="entry name" value="AA-adenyl-dom"/>
    <property type="match status" value="2"/>
</dbReference>
<dbReference type="Pfam" id="PF00668">
    <property type="entry name" value="Condensation"/>
    <property type="match status" value="4"/>
</dbReference>
<dbReference type="FunFam" id="3.40.50.980:FF:000001">
    <property type="entry name" value="Non-ribosomal peptide synthetase"/>
    <property type="match status" value="1"/>
</dbReference>
<dbReference type="CDD" id="cd19531">
    <property type="entry name" value="LCL_NRPS-like"/>
    <property type="match status" value="2"/>
</dbReference>
<dbReference type="Gene3D" id="1.10.1200.10">
    <property type="entry name" value="ACP-like"/>
    <property type="match status" value="2"/>
</dbReference>
<dbReference type="InterPro" id="IPR010060">
    <property type="entry name" value="NRPS_synth"/>
</dbReference>
<dbReference type="FunFam" id="3.40.50.12780:FF:000012">
    <property type="entry name" value="Non-ribosomal peptide synthetase"/>
    <property type="match status" value="1"/>
</dbReference>
<dbReference type="CDD" id="cd12117">
    <property type="entry name" value="A_NRPS_Srf_like"/>
    <property type="match status" value="1"/>
</dbReference>
<evidence type="ECO:0000313" key="7">
    <source>
        <dbReference type="EMBL" id="MBO1318652.1"/>
    </source>
</evidence>
<dbReference type="CDD" id="cd05930">
    <property type="entry name" value="A_NRPS"/>
    <property type="match status" value="1"/>
</dbReference>
<dbReference type="SMART" id="SM01294">
    <property type="entry name" value="PKS_PP_betabranch"/>
    <property type="match status" value="1"/>
</dbReference>
<dbReference type="Gene3D" id="3.30.559.30">
    <property type="entry name" value="Nonribosomal peptide synthetase, condensation domain"/>
    <property type="match status" value="4"/>
</dbReference>
<evidence type="ECO:0000256" key="4">
    <source>
        <dbReference type="ARBA" id="ARBA00022737"/>
    </source>
</evidence>
<accession>A0A8J7Q1E8</accession>
<dbReference type="PANTHER" id="PTHR45527:SF1">
    <property type="entry name" value="FATTY ACID SYNTHASE"/>
    <property type="match status" value="1"/>
</dbReference>
<dbReference type="GO" id="GO:0044550">
    <property type="term" value="P:secondary metabolite biosynthetic process"/>
    <property type="evidence" value="ECO:0007669"/>
    <property type="project" value="TreeGrafter"/>
</dbReference>
<reference evidence="7" key="1">
    <citation type="submission" date="2021-03" db="EMBL/GenBank/DDBJ databases">
        <authorList>
            <person name="Wang G."/>
        </authorList>
    </citation>
    <scope>NUCLEOTIDE SEQUENCE</scope>
    <source>
        <strain evidence="7">KCTC 12899</strain>
    </source>
</reference>
<keyword evidence="4" id="KW-0677">Repeat</keyword>
<dbReference type="Pfam" id="PF00550">
    <property type="entry name" value="PP-binding"/>
    <property type="match status" value="2"/>
</dbReference>
<dbReference type="InterPro" id="IPR036736">
    <property type="entry name" value="ACP-like_sf"/>
</dbReference>
<dbReference type="InterPro" id="IPR023213">
    <property type="entry name" value="CAT-like_dom_sf"/>
</dbReference>
<dbReference type="SMART" id="SM00823">
    <property type="entry name" value="PKS_PP"/>
    <property type="match status" value="2"/>
</dbReference>
<keyword evidence="8" id="KW-1185">Reference proteome</keyword>
<dbReference type="CDD" id="cd19534">
    <property type="entry name" value="E_NRPS"/>
    <property type="match status" value="1"/>
</dbReference>
<dbReference type="InterPro" id="IPR001242">
    <property type="entry name" value="Condensation_dom"/>
</dbReference>
<evidence type="ECO:0000256" key="2">
    <source>
        <dbReference type="ARBA" id="ARBA00022450"/>
    </source>
</evidence>
<protein>
    <submittedName>
        <fullName evidence="7">Amino acid adenylation domain-containing protein</fullName>
    </submittedName>
</protein>
<dbReference type="GO" id="GO:0005737">
    <property type="term" value="C:cytoplasm"/>
    <property type="evidence" value="ECO:0007669"/>
    <property type="project" value="TreeGrafter"/>
</dbReference>
<keyword evidence="3" id="KW-0597">Phosphoprotein</keyword>
<dbReference type="SUPFAM" id="SSF47336">
    <property type="entry name" value="ACP-like"/>
    <property type="match status" value="2"/>
</dbReference>
<dbReference type="GO" id="GO:0003824">
    <property type="term" value="F:catalytic activity"/>
    <property type="evidence" value="ECO:0007669"/>
    <property type="project" value="InterPro"/>
</dbReference>
<dbReference type="PROSITE" id="PS50075">
    <property type="entry name" value="CARRIER"/>
    <property type="match status" value="2"/>
</dbReference>
<dbReference type="InterPro" id="IPR045851">
    <property type="entry name" value="AMP-bd_C_sf"/>
</dbReference>
<evidence type="ECO:0000256" key="3">
    <source>
        <dbReference type="ARBA" id="ARBA00022553"/>
    </source>
</evidence>
<evidence type="ECO:0000256" key="1">
    <source>
        <dbReference type="ARBA" id="ARBA00001957"/>
    </source>
</evidence>
<dbReference type="GO" id="GO:0072330">
    <property type="term" value="P:monocarboxylic acid biosynthetic process"/>
    <property type="evidence" value="ECO:0007669"/>
    <property type="project" value="UniProtKB-ARBA"/>
</dbReference>
<comment type="caution">
    <text evidence="7">The sequence shown here is derived from an EMBL/GenBank/DDBJ whole genome shotgun (WGS) entry which is preliminary data.</text>
</comment>
<dbReference type="NCBIfam" id="TIGR01720">
    <property type="entry name" value="NRPS-para261"/>
    <property type="match status" value="1"/>
</dbReference>
<comment type="cofactor">
    <cofactor evidence="1">
        <name>pantetheine 4'-phosphate</name>
        <dbReference type="ChEBI" id="CHEBI:47942"/>
    </cofactor>
</comment>
<evidence type="ECO:0000259" key="5">
    <source>
        <dbReference type="PROSITE" id="PS50075"/>
    </source>
</evidence>
<dbReference type="PANTHER" id="PTHR45527">
    <property type="entry name" value="NONRIBOSOMAL PEPTIDE SYNTHETASE"/>
    <property type="match status" value="1"/>
</dbReference>
<dbReference type="InterPro" id="IPR009081">
    <property type="entry name" value="PP-bd_ACP"/>
</dbReference>
<feature type="domain" description="Carrier" evidence="5">
    <location>
        <begin position="997"/>
        <end position="1071"/>
    </location>
</feature>
<dbReference type="SUPFAM" id="SSF56801">
    <property type="entry name" value="Acetyl-CoA synthetase-like"/>
    <property type="match status" value="2"/>
</dbReference>
<dbReference type="EMBL" id="JAFREP010000006">
    <property type="protein sequence ID" value="MBO1318652.1"/>
    <property type="molecule type" value="Genomic_DNA"/>
</dbReference>
<dbReference type="PROSITE" id="PS00012">
    <property type="entry name" value="PHOSPHOPANTETHEINE"/>
    <property type="match status" value="2"/>
</dbReference>
<dbReference type="PROSITE" id="PS00455">
    <property type="entry name" value="AMP_BINDING"/>
    <property type="match status" value="2"/>
</dbReference>
<dbReference type="Gene3D" id="3.30.559.10">
    <property type="entry name" value="Chloramphenicol acetyltransferase-like domain"/>
    <property type="match status" value="4"/>
</dbReference>
<evidence type="ECO:0000313" key="6">
    <source>
        <dbReference type="EMBL" id="MBO1317345.1"/>
    </source>
</evidence>
<dbReference type="EMBL" id="JAFREP010000002">
    <property type="protein sequence ID" value="MBO1317345.1"/>
    <property type="molecule type" value="Genomic_DNA"/>
</dbReference>
<dbReference type="RefSeq" id="WP_207856582.1">
    <property type="nucleotide sequence ID" value="NZ_JAFREP010000002.1"/>
</dbReference>
<dbReference type="SUPFAM" id="SSF52777">
    <property type="entry name" value="CoA-dependent acyltransferases"/>
    <property type="match status" value="8"/>
</dbReference>
<keyword evidence="2" id="KW-0596">Phosphopantetheine</keyword>
<dbReference type="Gene3D" id="3.30.300.30">
    <property type="match status" value="2"/>
</dbReference>
<proteinExistence type="predicted"/>
<dbReference type="InterPro" id="IPR010071">
    <property type="entry name" value="AA_adenyl_dom"/>
</dbReference>
<evidence type="ECO:0000313" key="8">
    <source>
        <dbReference type="Proteomes" id="UP000664417"/>
    </source>
</evidence>
<dbReference type="InterPro" id="IPR020845">
    <property type="entry name" value="AMP-binding_CS"/>
</dbReference>
<dbReference type="InterPro" id="IPR000873">
    <property type="entry name" value="AMP-dep_synth/lig_dom"/>
</dbReference>
<name>A0A8J7Q1E8_9BACT</name>
<dbReference type="InterPro" id="IPR006162">
    <property type="entry name" value="Ppantetheine_attach_site"/>
</dbReference>
<dbReference type="Pfam" id="PF13193">
    <property type="entry name" value="AMP-binding_C"/>
    <property type="match status" value="2"/>
</dbReference>
<dbReference type="FunFam" id="1.10.1200.10:FF:000005">
    <property type="entry name" value="Nonribosomal peptide synthetase 1"/>
    <property type="match status" value="1"/>
</dbReference>
<feature type="domain" description="Carrier" evidence="5">
    <location>
        <begin position="2484"/>
        <end position="2559"/>
    </location>
</feature>